<dbReference type="Pfam" id="PF03661">
    <property type="entry name" value="TMEM33_Pom33"/>
    <property type="match status" value="1"/>
</dbReference>
<organism evidence="7 8">
    <name type="scientific">Plectosphaerella cucumerina</name>
    <dbReference type="NCBI Taxonomy" id="40658"/>
    <lineage>
        <taxon>Eukaryota</taxon>
        <taxon>Fungi</taxon>
        <taxon>Dikarya</taxon>
        <taxon>Ascomycota</taxon>
        <taxon>Pezizomycotina</taxon>
        <taxon>Sordariomycetes</taxon>
        <taxon>Hypocreomycetidae</taxon>
        <taxon>Glomerellales</taxon>
        <taxon>Plectosphaerellaceae</taxon>
        <taxon>Plectosphaerella</taxon>
    </lineage>
</organism>
<evidence type="ECO:0000256" key="4">
    <source>
        <dbReference type="ARBA" id="ARBA00022989"/>
    </source>
</evidence>
<gene>
    <name evidence="7" type="ORF">B0T11DRAFT_287147</name>
</gene>
<evidence type="ECO:0000256" key="2">
    <source>
        <dbReference type="ARBA" id="ARBA00007322"/>
    </source>
</evidence>
<accession>A0A8K0T5L0</accession>
<evidence type="ECO:0000313" key="7">
    <source>
        <dbReference type="EMBL" id="KAH7353622.1"/>
    </source>
</evidence>
<feature type="transmembrane region" description="Helical" evidence="6">
    <location>
        <begin position="24"/>
        <end position="45"/>
    </location>
</feature>
<dbReference type="EMBL" id="JAGPXD010000005">
    <property type="protein sequence ID" value="KAH7353622.1"/>
    <property type="molecule type" value="Genomic_DNA"/>
</dbReference>
<evidence type="ECO:0008006" key="9">
    <source>
        <dbReference type="Google" id="ProtNLM"/>
    </source>
</evidence>
<evidence type="ECO:0000256" key="6">
    <source>
        <dbReference type="SAM" id="Phobius"/>
    </source>
</evidence>
<feature type="transmembrane region" description="Helical" evidence="6">
    <location>
        <begin position="57"/>
        <end position="77"/>
    </location>
</feature>
<comment type="subcellular location">
    <subcellularLocation>
        <location evidence="1">Membrane</location>
        <topology evidence="1">Multi-pass membrane protein</topology>
    </subcellularLocation>
</comment>
<reference evidence="7" key="1">
    <citation type="journal article" date="2021" name="Nat. Commun.">
        <title>Genetic determinants of endophytism in the Arabidopsis root mycobiome.</title>
        <authorList>
            <person name="Mesny F."/>
            <person name="Miyauchi S."/>
            <person name="Thiergart T."/>
            <person name="Pickel B."/>
            <person name="Atanasova L."/>
            <person name="Karlsson M."/>
            <person name="Huettel B."/>
            <person name="Barry K.W."/>
            <person name="Haridas S."/>
            <person name="Chen C."/>
            <person name="Bauer D."/>
            <person name="Andreopoulos W."/>
            <person name="Pangilinan J."/>
            <person name="LaButti K."/>
            <person name="Riley R."/>
            <person name="Lipzen A."/>
            <person name="Clum A."/>
            <person name="Drula E."/>
            <person name="Henrissat B."/>
            <person name="Kohler A."/>
            <person name="Grigoriev I.V."/>
            <person name="Martin F.M."/>
            <person name="Hacquard S."/>
        </authorList>
    </citation>
    <scope>NUCLEOTIDE SEQUENCE</scope>
    <source>
        <strain evidence="7">MPI-CAGE-AT-0016</strain>
    </source>
</reference>
<evidence type="ECO:0000256" key="3">
    <source>
        <dbReference type="ARBA" id="ARBA00022692"/>
    </source>
</evidence>
<proteinExistence type="inferred from homology"/>
<dbReference type="Proteomes" id="UP000813385">
    <property type="component" value="Unassembled WGS sequence"/>
</dbReference>
<dbReference type="PANTHER" id="PTHR12703">
    <property type="entry name" value="TRANSMEMBRANE PROTEIN 33"/>
    <property type="match status" value="1"/>
</dbReference>
<keyword evidence="5 6" id="KW-0472">Membrane</keyword>
<evidence type="ECO:0000256" key="1">
    <source>
        <dbReference type="ARBA" id="ARBA00004141"/>
    </source>
</evidence>
<dbReference type="InterPro" id="IPR005344">
    <property type="entry name" value="TMEM33/Pom33"/>
</dbReference>
<evidence type="ECO:0000313" key="8">
    <source>
        <dbReference type="Proteomes" id="UP000813385"/>
    </source>
</evidence>
<name>A0A8K0T5L0_9PEZI</name>
<keyword evidence="4 6" id="KW-1133">Transmembrane helix</keyword>
<keyword evidence="3 6" id="KW-0812">Transmembrane</keyword>
<sequence>MAPPPSADLPLQQRLIQLAQTLQFGWFAGHFVLILCTIRYGFSWIRFNYYGTMAQFSYRTAFVAAAATYGIVVYKTFRARLRSGAKNLNSPIAILGDENVQYLAMALVWLFTPQYPLALLPYTIYSVFHVATYSRANLIPTISPPKQVAAAEGATPNGKAQFAPNPLADRIGAFVKEYYDFSMSIVGKLELALWVRVLGSAIFWQRRSWILLVLYTAFIRARFSQSSHIQNSLAEFEARIDSLIGNQGTPPQARQVWEGVKNGVRQFYHVTDVNRYLSGAAAPKKTS</sequence>
<dbReference type="AlphaFoldDB" id="A0A8K0T5L0"/>
<keyword evidence="8" id="KW-1185">Reference proteome</keyword>
<protein>
    <recommendedName>
        <fullName evidence="9">Nucleoporin POM33</fullName>
    </recommendedName>
</protein>
<comment type="similarity">
    <text evidence="2">Belongs to the PER33/POM33 family.</text>
</comment>
<dbReference type="PANTHER" id="PTHR12703:SF4">
    <property type="entry name" value="TRANSMEMBRANE PROTEIN 33"/>
    <property type="match status" value="1"/>
</dbReference>
<dbReference type="GO" id="GO:0071786">
    <property type="term" value="P:endoplasmic reticulum tubular network organization"/>
    <property type="evidence" value="ECO:0007669"/>
    <property type="project" value="TreeGrafter"/>
</dbReference>
<dbReference type="InterPro" id="IPR051645">
    <property type="entry name" value="PER33/POM33_regulator"/>
</dbReference>
<comment type="caution">
    <text evidence="7">The sequence shown here is derived from an EMBL/GenBank/DDBJ whole genome shotgun (WGS) entry which is preliminary data.</text>
</comment>
<dbReference type="GO" id="GO:0005783">
    <property type="term" value="C:endoplasmic reticulum"/>
    <property type="evidence" value="ECO:0007669"/>
    <property type="project" value="TreeGrafter"/>
</dbReference>
<evidence type="ECO:0000256" key="5">
    <source>
        <dbReference type="ARBA" id="ARBA00023136"/>
    </source>
</evidence>
<dbReference type="GO" id="GO:0061024">
    <property type="term" value="P:membrane organization"/>
    <property type="evidence" value="ECO:0007669"/>
    <property type="project" value="TreeGrafter"/>
</dbReference>
<dbReference type="GO" id="GO:0016020">
    <property type="term" value="C:membrane"/>
    <property type="evidence" value="ECO:0007669"/>
    <property type="project" value="UniProtKB-SubCell"/>
</dbReference>
<dbReference type="OrthoDB" id="5581259at2759"/>